<dbReference type="Pfam" id="PF12833">
    <property type="entry name" value="HTH_18"/>
    <property type="match status" value="1"/>
</dbReference>
<evidence type="ECO:0000256" key="2">
    <source>
        <dbReference type="ARBA" id="ARBA00023163"/>
    </source>
</evidence>
<reference evidence="5" key="1">
    <citation type="submission" date="2015-07" db="EMBL/GenBank/DDBJ databases">
        <authorList>
            <person name="Rodrigo-Torres Lidia"/>
            <person name="Arahal R.David."/>
        </authorList>
    </citation>
    <scope>NUCLEOTIDE SEQUENCE [LARGE SCALE GENOMIC DNA]</scope>
    <source>
        <strain evidence="5">CECT 5096</strain>
    </source>
</reference>
<protein>
    <submittedName>
        <fullName evidence="4">Carnitine catabolism transcriptional activator</fullName>
    </submittedName>
</protein>
<dbReference type="InterPro" id="IPR002818">
    <property type="entry name" value="DJ-1/PfpI"/>
</dbReference>
<accession>A0A0M6Z5M6</accession>
<dbReference type="InterPro" id="IPR009057">
    <property type="entry name" value="Homeodomain-like_sf"/>
</dbReference>
<dbReference type="CDD" id="cd03137">
    <property type="entry name" value="GATase1_AraC_1"/>
    <property type="match status" value="1"/>
</dbReference>
<dbReference type="OrthoDB" id="186587at2"/>
<dbReference type="PANTHER" id="PTHR43130:SF3">
    <property type="entry name" value="HTH-TYPE TRANSCRIPTIONAL REGULATOR RV1931C"/>
    <property type="match status" value="1"/>
</dbReference>
<dbReference type="PROSITE" id="PS01124">
    <property type="entry name" value="HTH_ARAC_FAMILY_2"/>
    <property type="match status" value="1"/>
</dbReference>
<proteinExistence type="predicted"/>
<dbReference type="SMART" id="SM00342">
    <property type="entry name" value="HTH_ARAC"/>
    <property type="match status" value="1"/>
</dbReference>
<evidence type="ECO:0000256" key="1">
    <source>
        <dbReference type="ARBA" id="ARBA00023015"/>
    </source>
</evidence>
<dbReference type="AlphaFoldDB" id="A0A0M6Z5M6"/>
<dbReference type="Gene3D" id="3.40.50.880">
    <property type="match status" value="1"/>
</dbReference>
<dbReference type="GeneID" id="97669779"/>
<dbReference type="Pfam" id="PF01965">
    <property type="entry name" value="DJ-1_PfpI"/>
    <property type="match status" value="1"/>
</dbReference>
<dbReference type="InterPro" id="IPR018060">
    <property type="entry name" value="HTH_AraC"/>
</dbReference>
<organism evidence="4 5">
    <name type="scientific">Roseibium album</name>
    <dbReference type="NCBI Taxonomy" id="311410"/>
    <lineage>
        <taxon>Bacteria</taxon>
        <taxon>Pseudomonadati</taxon>
        <taxon>Pseudomonadota</taxon>
        <taxon>Alphaproteobacteria</taxon>
        <taxon>Hyphomicrobiales</taxon>
        <taxon>Stappiaceae</taxon>
        <taxon>Roseibium</taxon>
    </lineage>
</organism>
<dbReference type="GO" id="GO:0043565">
    <property type="term" value="F:sequence-specific DNA binding"/>
    <property type="evidence" value="ECO:0007669"/>
    <property type="project" value="InterPro"/>
</dbReference>
<keyword evidence="1" id="KW-0805">Transcription regulation</keyword>
<dbReference type="STRING" id="311410.LA5095_01134"/>
<gene>
    <name evidence="4" type="primary">cdhR_4</name>
    <name evidence="4" type="ORF">LA5096_02389</name>
</gene>
<feature type="domain" description="HTH araC/xylS-type" evidence="3">
    <location>
        <begin position="224"/>
        <end position="322"/>
    </location>
</feature>
<keyword evidence="5" id="KW-1185">Reference proteome</keyword>
<evidence type="ECO:0000259" key="3">
    <source>
        <dbReference type="PROSITE" id="PS01124"/>
    </source>
</evidence>
<evidence type="ECO:0000313" key="4">
    <source>
        <dbReference type="EMBL" id="CTQ70138.1"/>
    </source>
</evidence>
<dbReference type="GO" id="GO:0003700">
    <property type="term" value="F:DNA-binding transcription factor activity"/>
    <property type="evidence" value="ECO:0007669"/>
    <property type="project" value="InterPro"/>
</dbReference>
<dbReference type="EMBL" id="CXWC01000010">
    <property type="protein sequence ID" value="CTQ70138.1"/>
    <property type="molecule type" value="Genomic_DNA"/>
</dbReference>
<dbReference type="InterPro" id="IPR029062">
    <property type="entry name" value="Class_I_gatase-like"/>
</dbReference>
<sequence length="326" mass="35226">MPSKNAISRKTILFVVFPQVKLLDIAGPLQVFSDANEQLNDVYKVLVASAGGGLVASDTVLPIATVGLEELKDLALDTLIISGGSGALAASRDAEFVECIEKLAQRSRRVGSVCTGAYVLAAAGLTNGRRVVTHWNDCAQLQSDFPETLVELDPIYVNDGGVWSSAGVTAGIDMSLAMLAEDCGKSASLAVARSLVTYMVRPGGQSQFSAILSNQSKDNAGRFDVLHYWIENNLFRQITIEAMAEIAKMSPRNFSRVYKQHTGQSPSKAVEAIRVDAARRLLEDSKLPVKTIAAKTGFGDEERMRRAMHRNVQVSPSAYRERFGSS</sequence>
<dbReference type="InterPro" id="IPR052158">
    <property type="entry name" value="INH-QAR"/>
</dbReference>
<dbReference type="RefSeq" id="WP_055112948.1">
    <property type="nucleotide sequence ID" value="NZ_CXWA01000001.1"/>
</dbReference>
<dbReference type="SUPFAM" id="SSF52317">
    <property type="entry name" value="Class I glutamine amidotransferase-like"/>
    <property type="match status" value="1"/>
</dbReference>
<dbReference type="Proteomes" id="UP000049983">
    <property type="component" value="Unassembled WGS sequence"/>
</dbReference>
<dbReference type="SUPFAM" id="SSF46689">
    <property type="entry name" value="Homeodomain-like"/>
    <property type="match status" value="2"/>
</dbReference>
<name>A0A0M6Z5M6_9HYPH</name>
<dbReference type="PANTHER" id="PTHR43130">
    <property type="entry name" value="ARAC-FAMILY TRANSCRIPTIONAL REGULATOR"/>
    <property type="match status" value="1"/>
</dbReference>
<evidence type="ECO:0000313" key="5">
    <source>
        <dbReference type="Proteomes" id="UP000049983"/>
    </source>
</evidence>
<dbReference type="Gene3D" id="1.10.10.60">
    <property type="entry name" value="Homeodomain-like"/>
    <property type="match status" value="1"/>
</dbReference>
<keyword evidence="2" id="KW-0804">Transcription</keyword>